<sequence length="467" mass="50556">MPSKGVQCYSYIAVPGCEIVFSVPGTNLPKNQLRAFSNDHLEVDKKNIKGPFNFSGNFSFRVTENGNQITSQDVGINVLTGDDESGSMKSMGNQTSVVTDNIIVTYGFYHAGPGTAGLPSSDQCWVTVTPNYSNWQSEVAPPGSPQGAKPFSKFFLPAVHDVGMNSMQNVNAVIKSDALVEVLVQLSPVFGKIAGMMSHDAVMHIAPNIVQGLAITQKDTLPTLLSIGARYFEFRPAFLHSAIRADHPIPDELYFSHSAIPGMAYAQFLHDVVAFLTAHPTEIVVTQLRWDGVPAECARPTDQDLANYLNTALETSNGSVVAGSEDDMRNLTIDQLREQRKRFILFANSDSFSTYTDPGNATLNGDSIIAEFEQITPQSQAGKPFTNLQCQATATNIRDAVVYSVLAAGADNSCLMATKPICDSKTLPWIQANAGKLVDGELVVAMNDFFDGATADVAVEWSRRRLA</sequence>
<dbReference type="SUPFAM" id="SSF51695">
    <property type="entry name" value="PLC-like phosphodiesterases"/>
    <property type="match status" value="1"/>
</dbReference>
<dbReference type="InterPro" id="IPR051057">
    <property type="entry name" value="PI-PLC_domain"/>
</dbReference>
<dbReference type="OrthoDB" id="1046782at2759"/>
<dbReference type="Proteomes" id="UP000235786">
    <property type="component" value="Unassembled WGS sequence"/>
</dbReference>
<dbReference type="EMBL" id="KZ613945">
    <property type="protein sequence ID" value="PMD41035.1"/>
    <property type="molecule type" value="Genomic_DNA"/>
</dbReference>
<name>A0A2J6RR85_HYAVF</name>
<evidence type="ECO:0000313" key="2">
    <source>
        <dbReference type="Proteomes" id="UP000235786"/>
    </source>
</evidence>
<accession>A0A2J6RR85</accession>
<dbReference type="Gene3D" id="3.20.20.190">
    <property type="entry name" value="Phosphatidylinositol (PI) phosphodiesterase"/>
    <property type="match status" value="1"/>
</dbReference>
<keyword evidence="2" id="KW-1185">Reference proteome</keyword>
<dbReference type="PANTHER" id="PTHR13593:SF146">
    <property type="entry name" value="PLC-LIKE PHOSPHODIESTERASE"/>
    <property type="match status" value="1"/>
</dbReference>
<reference evidence="1 2" key="1">
    <citation type="submission" date="2016-04" db="EMBL/GenBank/DDBJ databases">
        <title>A degradative enzymes factory behind the ericoid mycorrhizal symbiosis.</title>
        <authorList>
            <consortium name="DOE Joint Genome Institute"/>
            <person name="Martino E."/>
            <person name="Morin E."/>
            <person name="Grelet G."/>
            <person name="Kuo A."/>
            <person name="Kohler A."/>
            <person name="Daghino S."/>
            <person name="Barry K."/>
            <person name="Choi C."/>
            <person name="Cichocki N."/>
            <person name="Clum A."/>
            <person name="Copeland A."/>
            <person name="Hainaut M."/>
            <person name="Haridas S."/>
            <person name="Labutti K."/>
            <person name="Lindquist E."/>
            <person name="Lipzen A."/>
            <person name="Khouja H.-R."/>
            <person name="Murat C."/>
            <person name="Ohm R."/>
            <person name="Olson A."/>
            <person name="Spatafora J."/>
            <person name="Veneault-Fourrey C."/>
            <person name="Henrissat B."/>
            <person name="Grigoriev I."/>
            <person name="Martin F."/>
            <person name="Perotto S."/>
        </authorList>
    </citation>
    <scope>NUCLEOTIDE SEQUENCE [LARGE SCALE GENOMIC DNA]</scope>
    <source>
        <strain evidence="1 2">F</strain>
    </source>
</reference>
<proteinExistence type="predicted"/>
<dbReference type="AlphaFoldDB" id="A0A2J6RR85"/>
<gene>
    <name evidence="1" type="ORF">L207DRAFT_512420</name>
</gene>
<protein>
    <submittedName>
        <fullName evidence="1">PLC-like phosphodiesterase</fullName>
    </submittedName>
</protein>
<dbReference type="InterPro" id="IPR017946">
    <property type="entry name" value="PLC-like_Pdiesterase_TIM-brl"/>
</dbReference>
<dbReference type="PANTHER" id="PTHR13593">
    <property type="match status" value="1"/>
</dbReference>
<organism evidence="1 2">
    <name type="scientific">Hyaloscypha variabilis (strain UAMH 11265 / GT02V1 / F)</name>
    <name type="common">Meliniomyces variabilis</name>
    <dbReference type="NCBI Taxonomy" id="1149755"/>
    <lineage>
        <taxon>Eukaryota</taxon>
        <taxon>Fungi</taxon>
        <taxon>Dikarya</taxon>
        <taxon>Ascomycota</taxon>
        <taxon>Pezizomycotina</taxon>
        <taxon>Leotiomycetes</taxon>
        <taxon>Helotiales</taxon>
        <taxon>Hyaloscyphaceae</taxon>
        <taxon>Hyaloscypha</taxon>
        <taxon>Hyaloscypha variabilis</taxon>
    </lineage>
</organism>
<dbReference type="GO" id="GO:0008081">
    <property type="term" value="F:phosphoric diester hydrolase activity"/>
    <property type="evidence" value="ECO:0007669"/>
    <property type="project" value="InterPro"/>
</dbReference>
<dbReference type="GO" id="GO:0006629">
    <property type="term" value="P:lipid metabolic process"/>
    <property type="evidence" value="ECO:0007669"/>
    <property type="project" value="InterPro"/>
</dbReference>
<evidence type="ECO:0000313" key="1">
    <source>
        <dbReference type="EMBL" id="PMD41035.1"/>
    </source>
</evidence>